<dbReference type="PROSITE" id="PS50850">
    <property type="entry name" value="MFS"/>
    <property type="match status" value="1"/>
</dbReference>
<dbReference type="GO" id="GO:0016020">
    <property type="term" value="C:membrane"/>
    <property type="evidence" value="ECO:0007669"/>
    <property type="project" value="UniProtKB-SubCell"/>
</dbReference>
<dbReference type="PANTHER" id="PTHR43791:SF38">
    <property type="entry name" value="MAJOR FACILITATOR SUPERFAMILY (MFS) PROFILE DOMAIN-CONTAINING PROTEIN"/>
    <property type="match status" value="1"/>
</dbReference>
<sequence>MASSATAADPATLPPAPPSKADSEAGADRRAHHVETPAEKTWSPEAERRLIRKVDWHLLPAVWLMCLVSWTDRSNIGNAKIAGMTSDLAMSSPEYSLSIVVFYVGYAVWVPISNMLLVRSRPSVFLPSIMLLWGVGTCSMAAVATYPQLLAVRTLVGFFEAGLTPGVVLLISSWYVPAEQAKRAAAYVSAALLGGAFGGLVAGAVTGGLEGAHGIRGWRWLFIVEGVVTIAWALASLFLLPDFPDNCQWLDADERAMAVARLVRASVRVRGTDSGRPRLGKMRSLVLALSDWRVWGLTLASAMLGCAMVLSYFYPTFVKQMGYTSTVESQYMTAPIWAAAFGCALLSGFGGDRVPRQRALVIAAWMGISAMMAILMCVDYDFQARYALLVIMAGGVWSGIAMSIAFATTTFADLAPEVRAVAIAFPGSATNLGNIYGAYLFPQAGAPKYLLGFGVVSATLGTGSVLYATLYLVLRRQKTRRDAEGVPETDSGG</sequence>
<reference evidence="9" key="1">
    <citation type="submission" date="2023-06" db="EMBL/GenBank/DDBJ databases">
        <title>Genome-scale phylogeny and comparative genomics of the fungal order Sordariales.</title>
        <authorList>
            <consortium name="Lawrence Berkeley National Laboratory"/>
            <person name="Hensen N."/>
            <person name="Bonometti L."/>
            <person name="Westerberg I."/>
            <person name="Brannstrom I.O."/>
            <person name="Guillou S."/>
            <person name="Cros-Aarteil S."/>
            <person name="Calhoun S."/>
            <person name="Haridas S."/>
            <person name="Kuo A."/>
            <person name="Mondo S."/>
            <person name="Pangilinan J."/>
            <person name="Riley R."/>
            <person name="LaButti K."/>
            <person name="Andreopoulos B."/>
            <person name="Lipzen A."/>
            <person name="Chen C."/>
            <person name="Yanf M."/>
            <person name="Daum C."/>
            <person name="Ng V."/>
            <person name="Clum A."/>
            <person name="Steindorff A."/>
            <person name="Ohm R."/>
            <person name="Martin F."/>
            <person name="Silar P."/>
            <person name="Natvig D."/>
            <person name="Lalanne C."/>
            <person name="Gautier V."/>
            <person name="Ament-velasquez S.L."/>
            <person name="Kruys A."/>
            <person name="Hutchinson M.I."/>
            <person name="Powell A.J."/>
            <person name="Barry K."/>
            <person name="Miller A.N."/>
            <person name="Grigoriev I.V."/>
            <person name="Debuchy R."/>
            <person name="Gladieux P."/>
            <person name="Thoren M.H."/>
            <person name="Johannesson H."/>
        </authorList>
    </citation>
    <scope>NUCLEOTIDE SEQUENCE</scope>
    <source>
        <strain evidence="9">SMH2392-1A</strain>
    </source>
</reference>
<evidence type="ECO:0000256" key="5">
    <source>
        <dbReference type="ARBA" id="ARBA00023136"/>
    </source>
</evidence>
<feature type="transmembrane region" description="Helical" evidence="7">
    <location>
        <begin position="334"/>
        <end position="352"/>
    </location>
</feature>
<dbReference type="Proteomes" id="UP001172101">
    <property type="component" value="Unassembled WGS sequence"/>
</dbReference>
<accession>A0AA40DYN8</accession>
<evidence type="ECO:0000313" key="9">
    <source>
        <dbReference type="EMBL" id="KAK0718537.1"/>
    </source>
</evidence>
<comment type="caution">
    <text evidence="9">The sequence shown here is derived from an EMBL/GenBank/DDBJ whole genome shotgun (WGS) entry which is preliminary data.</text>
</comment>
<feature type="transmembrane region" description="Helical" evidence="7">
    <location>
        <begin position="184"/>
        <end position="205"/>
    </location>
</feature>
<evidence type="ECO:0000256" key="6">
    <source>
        <dbReference type="SAM" id="MobiDB-lite"/>
    </source>
</evidence>
<dbReference type="InterPro" id="IPR011701">
    <property type="entry name" value="MFS"/>
</dbReference>
<evidence type="ECO:0000259" key="8">
    <source>
        <dbReference type="PROSITE" id="PS50850"/>
    </source>
</evidence>
<keyword evidence="4 7" id="KW-1133">Transmembrane helix</keyword>
<organism evidence="9 10">
    <name type="scientific">Lasiosphaeria miniovina</name>
    <dbReference type="NCBI Taxonomy" id="1954250"/>
    <lineage>
        <taxon>Eukaryota</taxon>
        <taxon>Fungi</taxon>
        <taxon>Dikarya</taxon>
        <taxon>Ascomycota</taxon>
        <taxon>Pezizomycotina</taxon>
        <taxon>Sordariomycetes</taxon>
        <taxon>Sordariomycetidae</taxon>
        <taxon>Sordariales</taxon>
        <taxon>Lasiosphaeriaceae</taxon>
        <taxon>Lasiosphaeria</taxon>
    </lineage>
</organism>
<gene>
    <name evidence="9" type="ORF">B0T26DRAFT_778766</name>
</gene>
<dbReference type="AlphaFoldDB" id="A0AA40DYN8"/>
<dbReference type="EMBL" id="JAUIRO010000004">
    <property type="protein sequence ID" value="KAK0718537.1"/>
    <property type="molecule type" value="Genomic_DNA"/>
</dbReference>
<dbReference type="GO" id="GO:0022857">
    <property type="term" value="F:transmembrane transporter activity"/>
    <property type="evidence" value="ECO:0007669"/>
    <property type="project" value="InterPro"/>
</dbReference>
<feature type="compositionally biased region" description="Low complexity" evidence="6">
    <location>
        <begin position="1"/>
        <end position="11"/>
    </location>
</feature>
<evidence type="ECO:0000256" key="1">
    <source>
        <dbReference type="ARBA" id="ARBA00004141"/>
    </source>
</evidence>
<keyword evidence="5 7" id="KW-0472">Membrane</keyword>
<dbReference type="Gene3D" id="1.20.1250.20">
    <property type="entry name" value="MFS general substrate transporter like domains"/>
    <property type="match status" value="2"/>
</dbReference>
<feature type="transmembrane region" description="Helical" evidence="7">
    <location>
        <begin position="95"/>
        <end position="112"/>
    </location>
</feature>
<feature type="compositionally biased region" description="Basic and acidic residues" evidence="6">
    <location>
        <begin position="21"/>
        <end position="38"/>
    </location>
</feature>
<feature type="transmembrane region" description="Helical" evidence="7">
    <location>
        <begin position="292"/>
        <end position="314"/>
    </location>
</feature>
<feature type="transmembrane region" description="Helical" evidence="7">
    <location>
        <begin position="384"/>
        <end position="408"/>
    </location>
</feature>
<proteinExistence type="predicted"/>
<keyword evidence="10" id="KW-1185">Reference proteome</keyword>
<dbReference type="SUPFAM" id="SSF103473">
    <property type="entry name" value="MFS general substrate transporter"/>
    <property type="match status" value="1"/>
</dbReference>
<feature type="domain" description="Major facilitator superfamily (MFS) profile" evidence="8">
    <location>
        <begin position="58"/>
        <end position="480"/>
    </location>
</feature>
<dbReference type="PANTHER" id="PTHR43791">
    <property type="entry name" value="PERMEASE-RELATED"/>
    <property type="match status" value="1"/>
</dbReference>
<evidence type="ECO:0000313" key="10">
    <source>
        <dbReference type="Proteomes" id="UP001172101"/>
    </source>
</evidence>
<evidence type="ECO:0000256" key="7">
    <source>
        <dbReference type="SAM" id="Phobius"/>
    </source>
</evidence>
<keyword evidence="3 7" id="KW-0812">Transmembrane</keyword>
<evidence type="ECO:0000256" key="4">
    <source>
        <dbReference type="ARBA" id="ARBA00022989"/>
    </source>
</evidence>
<evidence type="ECO:0000256" key="2">
    <source>
        <dbReference type="ARBA" id="ARBA00022448"/>
    </source>
</evidence>
<comment type="subcellular location">
    <subcellularLocation>
        <location evidence="1">Membrane</location>
        <topology evidence="1">Multi-pass membrane protein</topology>
    </subcellularLocation>
</comment>
<keyword evidence="2" id="KW-0813">Transport</keyword>
<dbReference type="RefSeq" id="XP_060297330.1">
    <property type="nucleotide sequence ID" value="XM_060446657.1"/>
</dbReference>
<dbReference type="InterPro" id="IPR020846">
    <property type="entry name" value="MFS_dom"/>
</dbReference>
<dbReference type="FunFam" id="1.20.1250.20:FF:000057">
    <property type="entry name" value="MFS general substrate transporter"/>
    <property type="match status" value="1"/>
</dbReference>
<dbReference type="InterPro" id="IPR036259">
    <property type="entry name" value="MFS_trans_sf"/>
</dbReference>
<feature type="transmembrane region" description="Helical" evidence="7">
    <location>
        <begin position="420"/>
        <end position="439"/>
    </location>
</feature>
<feature type="transmembrane region" description="Helical" evidence="7">
    <location>
        <begin position="451"/>
        <end position="474"/>
    </location>
</feature>
<feature type="transmembrane region" description="Helical" evidence="7">
    <location>
        <begin position="150"/>
        <end position="172"/>
    </location>
</feature>
<feature type="region of interest" description="Disordered" evidence="6">
    <location>
        <begin position="1"/>
        <end position="42"/>
    </location>
</feature>
<name>A0AA40DYN8_9PEZI</name>
<dbReference type="GeneID" id="85329927"/>
<protein>
    <submittedName>
        <fullName evidence="9">Major facilitator superfamily domain-containing protein</fullName>
    </submittedName>
</protein>
<evidence type="ECO:0000256" key="3">
    <source>
        <dbReference type="ARBA" id="ARBA00022692"/>
    </source>
</evidence>
<feature type="transmembrane region" description="Helical" evidence="7">
    <location>
        <begin position="217"/>
        <end position="240"/>
    </location>
</feature>
<feature type="transmembrane region" description="Helical" evidence="7">
    <location>
        <begin position="359"/>
        <end position="378"/>
    </location>
</feature>
<dbReference type="Pfam" id="PF07690">
    <property type="entry name" value="MFS_1"/>
    <property type="match status" value="1"/>
</dbReference>
<feature type="transmembrane region" description="Helical" evidence="7">
    <location>
        <begin position="124"/>
        <end position="144"/>
    </location>
</feature>